<keyword evidence="6" id="KW-1185">Reference proteome</keyword>
<dbReference type="AlphaFoldDB" id="A0A8D5FLI1"/>
<dbReference type="Proteomes" id="UP000826725">
    <property type="component" value="Chromosome"/>
</dbReference>
<organism evidence="5 6">
    <name type="scientific">Desulfomarina profundi</name>
    <dbReference type="NCBI Taxonomy" id="2772557"/>
    <lineage>
        <taxon>Bacteria</taxon>
        <taxon>Pseudomonadati</taxon>
        <taxon>Thermodesulfobacteriota</taxon>
        <taxon>Desulfobulbia</taxon>
        <taxon>Desulfobulbales</taxon>
        <taxon>Desulfobulbaceae</taxon>
        <taxon>Desulfomarina</taxon>
    </lineage>
</organism>
<dbReference type="Pfam" id="PF13005">
    <property type="entry name" value="zf-IS66"/>
    <property type="match status" value="1"/>
</dbReference>
<dbReference type="KEGG" id="dbk:DGMP_38530"/>
<evidence type="ECO:0000256" key="1">
    <source>
        <dbReference type="SAM" id="MobiDB-lite"/>
    </source>
</evidence>
<feature type="domain" description="Transposase IS66 central" evidence="2">
    <location>
        <begin position="193"/>
        <end position="468"/>
    </location>
</feature>
<feature type="domain" description="Transposase IS66 zinc-finger binding" evidence="3">
    <location>
        <begin position="129"/>
        <end position="172"/>
    </location>
</feature>
<dbReference type="InterPro" id="IPR052344">
    <property type="entry name" value="Transposase-related"/>
</dbReference>
<evidence type="ECO:0000313" key="5">
    <source>
        <dbReference type="EMBL" id="BCL63160.1"/>
    </source>
</evidence>
<dbReference type="NCBIfam" id="NF033517">
    <property type="entry name" value="transpos_IS66"/>
    <property type="match status" value="1"/>
</dbReference>
<evidence type="ECO:0000259" key="4">
    <source>
        <dbReference type="Pfam" id="PF13007"/>
    </source>
</evidence>
<gene>
    <name evidence="5" type="ORF">DGMP_38530</name>
</gene>
<evidence type="ECO:0000259" key="2">
    <source>
        <dbReference type="Pfam" id="PF03050"/>
    </source>
</evidence>
<accession>A0A8D5FLI1</accession>
<protein>
    <submittedName>
        <fullName evidence="5">Transposase</fullName>
    </submittedName>
</protein>
<dbReference type="Pfam" id="PF13007">
    <property type="entry name" value="LZ_Tnp_IS66"/>
    <property type="match status" value="1"/>
</dbReference>
<feature type="region of interest" description="Disordered" evidence="1">
    <location>
        <begin position="85"/>
        <end position="110"/>
    </location>
</feature>
<dbReference type="PANTHER" id="PTHR33678">
    <property type="entry name" value="BLL1576 PROTEIN"/>
    <property type="match status" value="1"/>
</dbReference>
<sequence length="468" mass="52845">MIFIAVYGSVFLMISDSSTLPDDPSELKKIIVALELKNQKKQDALQQQIDILHEELRLVYAKFFGPKSEVFRGKSPQLPLFDMPEPDDIEKESEEHVEIPAHSRKKKGRRPLPEELPRIEVVHDIADEEKTCQCGSHLVRIGEEVCEKLDIIPAIIRVIKHIRPKYSCRSCEGIEDDGATVKIAPVPRQIIPKGIASGGLLAHILCAKFEDALPFYRQEKQFTRLGVDLNRATMCSWAMKAARQCSPLLELLKKDLLSGPLINADETTVQVLAEPGRSPTTKSYMWVYRGGVSSSPVLLYEYHPSRSGDVAAAMLKNYSGAVQTDGYKGYNFLDTQDEVVHLGCWAHARRKFVEADRARPKKAKPGSTTIALRFIRNLYKVEKDANRNGLVKKELVEYRKTHAVPILRDFKKWLAKRSLNTTPQSLLGKAISYCLRQWERLEAYIEVGDATPDNNLAENAIRPFVVGR</sequence>
<name>A0A8D5FLI1_9BACT</name>
<dbReference type="InterPro" id="IPR004291">
    <property type="entry name" value="Transposase_IS66_central"/>
</dbReference>
<dbReference type="Pfam" id="PF03050">
    <property type="entry name" value="DDE_Tnp_IS66"/>
    <property type="match status" value="1"/>
</dbReference>
<dbReference type="InterPro" id="IPR024463">
    <property type="entry name" value="Transposase_TnpC_homeodom"/>
</dbReference>
<dbReference type="EMBL" id="AP024086">
    <property type="protein sequence ID" value="BCL63160.1"/>
    <property type="molecule type" value="Genomic_DNA"/>
</dbReference>
<evidence type="ECO:0000313" key="6">
    <source>
        <dbReference type="Proteomes" id="UP000826725"/>
    </source>
</evidence>
<evidence type="ECO:0000259" key="3">
    <source>
        <dbReference type="Pfam" id="PF13005"/>
    </source>
</evidence>
<feature type="domain" description="Transposase TnpC homeodomain" evidence="4">
    <location>
        <begin position="52"/>
        <end position="121"/>
    </location>
</feature>
<proteinExistence type="predicted"/>
<reference evidence="5" key="1">
    <citation type="submission" date="2020-09" db="EMBL/GenBank/DDBJ databases">
        <title>Desulfogranum mesoprofundum gen. nov., sp. nov., a novel mesophilic, sulfate-reducing chemolithoautotroph isolated from a deep-sea hydrothermal vent chimney in the Suiyo Seamount.</title>
        <authorList>
            <person name="Hashimoto Y."/>
            <person name="Nakagawa S."/>
        </authorList>
    </citation>
    <scope>NUCLEOTIDE SEQUENCE</scope>
    <source>
        <strain evidence="5">KT2</strain>
    </source>
</reference>
<dbReference type="InterPro" id="IPR024474">
    <property type="entry name" value="Znf_dom_IS66"/>
</dbReference>